<accession>A0ABD5RDF6</accession>
<dbReference type="Pfam" id="PF23951">
    <property type="entry name" value="DUF7282"/>
    <property type="match status" value="2"/>
</dbReference>
<protein>
    <recommendedName>
        <fullName evidence="1">DUF7282 domain-containing protein</fullName>
    </recommendedName>
</protein>
<sequence>MTRDTTPLLALLACCGLVLAGVAAGVPLDATPTAANDAPTASVALGDQQNNCNEPFSLTCVTAESYTLPDGGFIAVYDGDGELLFVTGGSDSGVETIDYIEPGSYNERVLAGGGSVAPPRDILVESQTLTAVAFRDTDGDRLPDVPQTTTDLFAGTDQPYTVSGTPVTDEQDVVVGDVPLVRIEPGEQIYADDVTVESGDRLELDPYVLDDVPVSGFEVEWTQTAGPPVELTASEDAERSPVFFTAPEVSTPVTLTFRLRVTDGQNNTGTDFVNVTVVQRTGPNSTVTFADGETQAGGTQVVLESVELDEGGFVTVRDAGLGTDTTGSVIGVSEYLDAGTHESVVVDLFDVPGASFERERLSIGSQTLTAVLHRDTDGDRTFDFVASGGAADAPYTYEGDSLTDDALVTYPGYYQVDLIGGLPYDRLGPHADNDFYADSGENRLLRWAHGEVVEPREFFESQGNAWPNATLRQCVGAGLIEYDETNDTASVRVTVTEGCAPQTLTLAVYDKPRVGFSREDNQTLVASTTRTLTPDTYTLTVDLPDENEA</sequence>
<feature type="domain" description="DUF7282" evidence="1">
    <location>
        <begin position="59"/>
        <end position="173"/>
    </location>
</feature>
<proteinExistence type="predicted"/>
<dbReference type="RefSeq" id="WP_227230079.1">
    <property type="nucleotide sequence ID" value="NZ_JAJCVJ010000002.1"/>
</dbReference>
<comment type="caution">
    <text evidence="2">The sequence shown here is derived from an EMBL/GenBank/DDBJ whole genome shotgun (WGS) entry which is preliminary data.</text>
</comment>
<reference evidence="2 3" key="1">
    <citation type="journal article" date="2019" name="Int. J. Syst. Evol. Microbiol.">
        <title>The Global Catalogue of Microorganisms (GCM) 10K type strain sequencing project: providing services to taxonomists for standard genome sequencing and annotation.</title>
        <authorList>
            <consortium name="The Broad Institute Genomics Platform"/>
            <consortium name="The Broad Institute Genome Sequencing Center for Infectious Disease"/>
            <person name="Wu L."/>
            <person name="Ma J."/>
        </authorList>
    </citation>
    <scope>NUCLEOTIDE SEQUENCE [LARGE SCALE GENOMIC DNA]</scope>
    <source>
        <strain evidence="2 3">CGMCC 1.12237</strain>
    </source>
</reference>
<organism evidence="2 3">
    <name type="scientific">Salinirubrum litoreum</name>
    <dbReference type="NCBI Taxonomy" id="1126234"/>
    <lineage>
        <taxon>Archaea</taxon>
        <taxon>Methanobacteriati</taxon>
        <taxon>Methanobacteriota</taxon>
        <taxon>Stenosarchaea group</taxon>
        <taxon>Halobacteria</taxon>
        <taxon>Halobacteriales</taxon>
        <taxon>Haloferacaceae</taxon>
        <taxon>Salinirubrum</taxon>
    </lineage>
</organism>
<evidence type="ECO:0000259" key="1">
    <source>
        <dbReference type="Pfam" id="PF23951"/>
    </source>
</evidence>
<dbReference type="EMBL" id="JBHSKX010000002">
    <property type="protein sequence ID" value="MFC5367833.1"/>
    <property type="molecule type" value="Genomic_DNA"/>
</dbReference>
<dbReference type="Gene3D" id="2.60.40.10">
    <property type="entry name" value="Immunoglobulins"/>
    <property type="match status" value="1"/>
</dbReference>
<keyword evidence="3" id="KW-1185">Reference proteome</keyword>
<dbReference type="Proteomes" id="UP001596201">
    <property type="component" value="Unassembled WGS sequence"/>
</dbReference>
<gene>
    <name evidence="2" type="ORF">ACFPJ5_12910</name>
</gene>
<dbReference type="AlphaFoldDB" id="A0ABD5RDF6"/>
<feature type="domain" description="DUF7282" evidence="1">
    <location>
        <begin position="286"/>
        <end position="409"/>
    </location>
</feature>
<evidence type="ECO:0000313" key="2">
    <source>
        <dbReference type="EMBL" id="MFC5367833.1"/>
    </source>
</evidence>
<evidence type="ECO:0000313" key="3">
    <source>
        <dbReference type="Proteomes" id="UP001596201"/>
    </source>
</evidence>
<dbReference type="Pfam" id="PF22352">
    <property type="entry name" value="K319L-like_PKD"/>
    <property type="match status" value="1"/>
</dbReference>
<name>A0ABD5RDF6_9EURY</name>
<dbReference type="InterPro" id="IPR013783">
    <property type="entry name" value="Ig-like_fold"/>
</dbReference>
<dbReference type="InterPro" id="IPR055706">
    <property type="entry name" value="Slg1/2_DUF7282"/>
</dbReference>